<name>A0A4U8UKN6_STECR</name>
<dbReference type="EMBL" id="AZBU02000001">
    <property type="protein sequence ID" value="TMS33301.1"/>
    <property type="molecule type" value="Genomic_DNA"/>
</dbReference>
<evidence type="ECO:0000313" key="1">
    <source>
        <dbReference type="EMBL" id="TMS33301.1"/>
    </source>
</evidence>
<keyword evidence="2" id="KW-1185">Reference proteome</keyword>
<protein>
    <submittedName>
        <fullName evidence="1">Uncharacterized protein</fullName>
    </submittedName>
</protein>
<comment type="caution">
    <text evidence="1">The sequence shown here is derived from an EMBL/GenBank/DDBJ whole genome shotgun (WGS) entry which is preliminary data.</text>
</comment>
<sequence length="87" mass="9570">MSQNLLRTLYLVRCGPYVPVRVPRILNDVPDGSNGAHGSSCICVCTHFAIIGFATASALKLVPQVPNWSQLRVFLGSIKYCTKFETE</sequence>
<reference evidence="1 2" key="1">
    <citation type="journal article" date="2015" name="Genome Biol.">
        <title>Comparative genomics of Steinernema reveals deeply conserved gene regulatory networks.</title>
        <authorList>
            <person name="Dillman A.R."/>
            <person name="Macchietto M."/>
            <person name="Porter C.F."/>
            <person name="Rogers A."/>
            <person name="Williams B."/>
            <person name="Antoshechkin I."/>
            <person name="Lee M.M."/>
            <person name="Goodwin Z."/>
            <person name="Lu X."/>
            <person name="Lewis E.E."/>
            <person name="Goodrich-Blair H."/>
            <person name="Stock S.P."/>
            <person name="Adams B.J."/>
            <person name="Sternberg P.W."/>
            <person name="Mortazavi A."/>
        </authorList>
    </citation>
    <scope>NUCLEOTIDE SEQUENCE [LARGE SCALE GENOMIC DNA]</scope>
    <source>
        <strain evidence="1 2">ALL</strain>
    </source>
</reference>
<dbReference type="AlphaFoldDB" id="A0A4U8UKN6"/>
<dbReference type="Proteomes" id="UP000298663">
    <property type="component" value="Chromosome X"/>
</dbReference>
<dbReference type="EMBL" id="CM016762">
    <property type="protein sequence ID" value="TMS33301.1"/>
    <property type="molecule type" value="Genomic_DNA"/>
</dbReference>
<evidence type="ECO:0000313" key="2">
    <source>
        <dbReference type="Proteomes" id="UP000298663"/>
    </source>
</evidence>
<gene>
    <name evidence="1" type="ORF">L596_001060</name>
</gene>
<reference evidence="1 2" key="2">
    <citation type="journal article" date="2019" name="G3 (Bethesda)">
        <title>Hybrid Assembly of the Genome of the Entomopathogenic Nematode Steinernema carpocapsae Identifies the X-Chromosome.</title>
        <authorList>
            <person name="Serra L."/>
            <person name="Macchietto M."/>
            <person name="Macias-Munoz A."/>
            <person name="McGill C.J."/>
            <person name="Rodriguez I.M."/>
            <person name="Rodriguez B."/>
            <person name="Murad R."/>
            <person name="Mortazavi A."/>
        </authorList>
    </citation>
    <scope>NUCLEOTIDE SEQUENCE [LARGE SCALE GENOMIC DNA]</scope>
    <source>
        <strain evidence="1 2">ALL</strain>
    </source>
</reference>
<organism evidence="1 2">
    <name type="scientific">Steinernema carpocapsae</name>
    <name type="common">Entomopathogenic nematode</name>
    <dbReference type="NCBI Taxonomy" id="34508"/>
    <lineage>
        <taxon>Eukaryota</taxon>
        <taxon>Metazoa</taxon>
        <taxon>Ecdysozoa</taxon>
        <taxon>Nematoda</taxon>
        <taxon>Chromadorea</taxon>
        <taxon>Rhabditida</taxon>
        <taxon>Tylenchina</taxon>
        <taxon>Panagrolaimomorpha</taxon>
        <taxon>Strongyloidoidea</taxon>
        <taxon>Steinernematidae</taxon>
        <taxon>Steinernema</taxon>
    </lineage>
</organism>
<proteinExistence type="predicted"/>
<accession>A0A4U8UKN6</accession>